<accession>A0A1I0FUQ0</accession>
<reference evidence="2 3" key="1">
    <citation type="submission" date="2016-10" db="EMBL/GenBank/DDBJ databases">
        <authorList>
            <person name="de Groot N.N."/>
        </authorList>
    </citation>
    <scope>NUCLEOTIDE SEQUENCE [LARGE SCALE GENOMIC DNA]</scope>
    <source>
        <strain evidence="2 3">Nl7</strain>
    </source>
</reference>
<dbReference type="AlphaFoldDB" id="A0A1I0FUQ0"/>
<keyword evidence="1" id="KW-0812">Transmembrane</keyword>
<keyword evidence="1" id="KW-0472">Membrane</keyword>
<sequence length="176" mass="18842">MCDPISIGVASLAIGTASAGMGFMQQSSQAKMQRKAVQEDYTQQMQALNLQYDQTNKQAIDEMSARAREAMIESARLRAFSGESGLAGISNERIKNESAFNLGTDISSIESNRQASLRQLHQEGKGVRAQTTSKINEVVKNRPSLIGTGLQIAGVAANTASNYQAAKAKLPAHVRG</sequence>
<evidence type="ECO:0000256" key="1">
    <source>
        <dbReference type="SAM" id="Phobius"/>
    </source>
</evidence>
<dbReference type="Pfam" id="PF24072">
    <property type="entry name" value="T7_gp14"/>
    <property type="match status" value="1"/>
</dbReference>
<feature type="transmembrane region" description="Helical" evidence="1">
    <location>
        <begin position="6"/>
        <end position="24"/>
    </location>
</feature>
<dbReference type="EMBL" id="FOHI01000010">
    <property type="protein sequence ID" value="SET61179.1"/>
    <property type="molecule type" value="Genomic_DNA"/>
</dbReference>
<gene>
    <name evidence="2" type="ORF">SAMN05216412_11031</name>
</gene>
<dbReference type="RefSeq" id="WP_074709088.1">
    <property type="nucleotide sequence ID" value="NZ_FOHI01000010.1"/>
</dbReference>
<proteinExistence type="predicted"/>
<evidence type="ECO:0000313" key="3">
    <source>
        <dbReference type="Proteomes" id="UP000183339"/>
    </source>
</evidence>
<dbReference type="InterPro" id="IPR038996">
    <property type="entry name" value="Gp14"/>
</dbReference>
<evidence type="ECO:0000313" key="2">
    <source>
        <dbReference type="EMBL" id="SET61179.1"/>
    </source>
</evidence>
<dbReference type="Proteomes" id="UP000183339">
    <property type="component" value="Unassembled WGS sequence"/>
</dbReference>
<protein>
    <submittedName>
        <fullName evidence="2">Uncharacterized protein</fullName>
    </submittedName>
</protein>
<organism evidence="2 3">
    <name type="scientific">Nitrosospira multiformis</name>
    <dbReference type="NCBI Taxonomy" id="1231"/>
    <lineage>
        <taxon>Bacteria</taxon>
        <taxon>Pseudomonadati</taxon>
        <taxon>Pseudomonadota</taxon>
        <taxon>Betaproteobacteria</taxon>
        <taxon>Nitrosomonadales</taxon>
        <taxon>Nitrosomonadaceae</taxon>
        <taxon>Nitrosospira</taxon>
    </lineage>
</organism>
<keyword evidence="1" id="KW-1133">Transmembrane helix</keyword>
<name>A0A1I0FUQ0_9PROT</name>